<reference evidence="5" key="1">
    <citation type="journal article" date="2019" name="Int. J. Syst. Evol. Microbiol.">
        <title>The Global Catalogue of Microorganisms (GCM) 10K type strain sequencing project: providing services to taxonomists for standard genome sequencing and annotation.</title>
        <authorList>
            <consortium name="The Broad Institute Genomics Platform"/>
            <consortium name="The Broad Institute Genome Sequencing Center for Infectious Disease"/>
            <person name="Wu L."/>
            <person name="Ma J."/>
        </authorList>
    </citation>
    <scope>NUCLEOTIDE SEQUENCE [LARGE SCALE GENOMIC DNA]</scope>
    <source>
        <strain evidence="5">KCTC 42808</strain>
    </source>
</reference>
<sequence length="247" mass="28324">MRENIKAILVDDEISNLKGLQRKLENLFPSIHVSGAFQKPEDAIQAIIDEKPNLLFLDIEMPRINGFELLARLKEVHFHVIFVTAYSEYALKAFKKSAIDYVLKPIDNDDLVFAVNKALDIIKLKKESESNSKLLSVLEENISKSNKIIVPTQKGISFLPQDEVLHLEGYEGYTKIHLINNTTITSSYNLGKFEKLLNTTFFKCHKSHIINLEKVRHFENEGYILLDNDYRVPISKTNKKAFLGLFS</sequence>
<proteinExistence type="predicted"/>
<evidence type="ECO:0000259" key="2">
    <source>
        <dbReference type="PROSITE" id="PS50110"/>
    </source>
</evidence>
<dbReference type="InterPro" id="IPR001789">
    <property type="entry name" value="Sig_transdc_resp-reg_receiver"/>
</dbReference>
<dbReference type="Gene3D" id="3.40.50.2300">
    <property type="match status" value="1"/>
</dbReference>
<dbReference type="InterPro" id="IPR011006">
    <property type="entry name" value="CheY-like_superfamily"/>
</dbReference>
<comment type="caution">
    <text evidence="4">The sequence shown here is derived from an EMBL/GenBank/DDBJ whole genome shotgun (WGS) entry which is preliminary data.</text>
</comment>
<dbReference type="PROSITE" id="PS50110">
    <property type="entry name" value="RESPONSE_REGULATORY"/>
    <property type="match status" value="1"/>
</dbReference>
<protein>
    <submittedName>
        <fullName evidence="4">LytR/AlgR family response regulator transcription factor</fullName>
    </submittedName>
</protein>
<dbReference type="Pfam" id="PF04397">
    <property type="entry name" value="LytTR"/>
    <property type="match status" value="1"/>
</dbReference>
<keyword evidence="1" id="KW-0597">Phosphoprotein</keyword>
<dbReference type="Pfam" id="PF00072">
    <property type="entry name" value="Response_reg"/>
    <property type="match status" value="1"/>
</dbReference>
<dbReference type="Gene3D" id="2.40.50.1020">
    <property type="entry name" value="LytTr DNA-binding domain"/>
    <property type="match status" value="1"/>
</dbReference>
<dbReference type="Proteomes" id="UP001597467">
    <property type="component" value="Unassembled WGS sequence"/>
</dbReference>
<dbReference type="SUPFAM" id="SSF52172">
    <property type="entry name" value="CheY-like"/>
    <property type="match status" value="1"/>
</dbReference>
<keyword evidence="5" id="KW-1185">Reference proteome</keyword>
<gene>
    <name evidence="4" type="ORF">ACFSSB_05150</name>
</gene>
<feature type="modified residue" description="4-aspartylphosphate" evidence="1">
    <location>
        <position position="58"/>
    </location>
</feature>
<feature type="domain" description="Response regulatory" evidence="2">
    <location>
        <begin position="6"/>
        <end position="119"/>
    </location>
</feature>
<name>A0ABW5K1C1_9FLAO</name>
<dbReference type="PANTHER" id="PTHR37299">
    <property type="entry name" value="TRANSCRIPTIONAL REGULATOR-RELATED"/>
    <property type="match status" value="1"/>
</dbReference>
<evidence type="ECO:0000259" key="3">
    <source>
        <dbReference type="PROSITE" id="PS50930"/>
    </source>
</evidence>
<feature type="domain" description="HTH LytTR-type" evidence="3">
    <location>
        <begin position="148"/>
        <end position="247"/>
    </location>
</feature>
<evidence type="ECO:0000313" key="5">
    <source>
        <dbReference type="Proteomes" id="UP001597467"/>
    </source>
</evidence>
<dbReference type="RefSeq" id="WP_379901678.1">
    <property type="nucleotide sequence ID" value="NZ_JBHULM010000007.1"/>
</dbReference>
<dbReference type="PANTHER" id="PTHR37299:SF1">
    <property type="entry name" value="STAGE 0 SPORULATION PROTEIN A HOMOLOG"/>
    <property type="match status" value="1"/>
</dbReference>
<dbReference type="InterPro" id="IPR007492">
    <property type="entry name" value="LytTR_DNA-bd_dom"/>
</dbReference>
<dbReference type="PROSITE" id="PS50930">
    <property type="entry name" value="HTH_LYTTR"/>
    <property type="match status" value="1"/>
</dbReference>
<evidence type="ECO:0000313" key="4">
    <source>
        <dbReference type="EMBL" id="MFD2541700.1"/>
    </source>
</evidence>
<dbReference type="SMART" id="SM00448">
    <property type="entry name" value="REC"/>
    <property type="match status" value="1"/>
</dbReference>
<evidence type="ECO:0000256" key="1">
    <source>
        <dbReference type="PROSITE-ProRule" id="PRU00169"/>
    </source>
</evidence>
<dbReference type="EMBL" id="JBHULM010000007">
    <property type="protein sequence ID" value="MFD2541700.1"/>
    <property type="molecule type" value="Genomic_DNA"/>
</dbReference>
<organism evidence="4 5">
    <name type="scientific">Lacinutrix gracilariae</name>
    <dbReference type="NCBI Taxonomy" id="1747198"/>
    <lineage>
        <taxon>Bacteria</taxon>
        <taxon>Pseudomonadati</taxon>
        <taxon>Bacteroidota</taxon>
        <taxon>Flavobacteriia</taxon>
        <taxon>Flavobacteriales</taxon>
        <taxon>Flavobacteriaceae</taxon>
        <taxon>Lacinutrix</taxon>
    </lineage>
</organism>
<dbReference type="SMART" id="SM00850">
    <property type="entry name" value="LytTR"/>
    <property type="match status" value="1"/>
</dbReference>
<dbReference type="InterPro" id="IPR046947">
    <property type="entry name" value="LytR-like"/>
</dbReference>
<accession>A0ABW5K1C1</accession>